<protein>
    <submittedName>
        <fullName evidence="1">Uncharacterized protein</fullName>
    </submittedName>
</protein>
<keyword evidence="2" id="KW-1185">Reference proteome</keyword>
<dbReference type="EMBL" id="JABMIG020000035">
    <property type="protein sequence ID" value="KAL3799920.1"/>
    <property type="molecule type" value="Genomic_DNA"/>
</dbReference>
<reference evidence="1 2" key="1">
    <citation type="journal article" date="2020" name="G3 (Bethesda)">
        <title>Improved Reference Genome for Cyclotella cryptica CCMP332, a Model for Cell Wall Morphogenesis, Salinity Adaptation, and Lipid Production in Diatoms (Bacillariophyta).</title>
        <authorList>
            <person name="Roberts W.R."/>
            <person name="Downey K.M."/>
            <person name="Ruck E.C."/>
            <person name="Traller J.C."/>
            <person name="Alverson A.J."/>
        </authorList>
    </citation>
    <scope>NUCLEOTIDE SEQUENCE [LARGE SCALE GENOMIC DNA]</scope>
    <source>
        <strain evidence="1 2">CCMP332</strain>
    </source>
</reference>
<accession>A0ABD3QQ34</accession>
<organism evidence="1 2">
    <name type="scientific">Cyclotella cryptica</name>
    <dbReference type="NCBI Taxonomy" id="29204"/>
    <lineage>
        <taxon>Eukaryota</taxon>
        <taxon>Sar</taxon>
        <taxon>Stramenopiles</taxon>
        <taxon>Ochrophyta</taxon>
        <taxon>Bacillariophyta</taxon>
        <taxon>Coscinodiscophyceae</taxon>
        <taxon>Thalassiosirophycidae</taxon>
        <taxon>Stephanodiscales</taxon>
        <taxon>Stephanodiscaceae</taxon>
        <taxon>Cyclotella</taxon>
    </lineage>
</organism>
<comment type="caution">
    <text evidence="1">The sequence shown here is derived from an EMBL/GenBank/DDBJ whole genome shotgun (WGS) entry which is preliminary data.</text>
</comment>
<evidence type="ECO:0000313" key="1">
    <source>
        <dbReference type="EMBL" id="KAL3799920.1"/>
    </source>
</evidence>
<dbReference type="Proteomes" id="UP001516023">
    <property type="component" value="Unassembled WGS sequence"/>
</dbReference>
<evidence type="ECO:0000313" key="2">
    <source>
        <dbReference type="Proteomes" id="UP001516023"/>
    </source>
</evidence>
<name>A0ABD3QQ34_9STRA</name>
<dbReference type="AlphaFoldDB" id="A0ABD3QQ34"/>
<gene>
    <name evidence="1" type="ORF">HJC23_007393</name>
</gene>
<proteinExistence type="predicted"/>
<sequence>MDGHAELVDALELLASGLIQAVSGLKDNSFSMSDIDMSCKSINDTKQYVTKRKRQNGRRDTFDLSRKRGLLVGPSPFEFLYDLDIAITNTVSKDDVEPSIAANSANKGEDTSAPTAKYEPVKMDMIVGDTLRAFLDDLQSCQMPLSVSPELSCGMNTLSSIDIEEEMKLIFPEYKVYNYSLVNTEIVSLSNKKGSNDIYFINKKWLRLLLNNANGRYRVSDLCAKTLVGYYPSSCFEKAIAHYSSRGCQILPHRLYQKVHPFSFEEAMKLNPFVTVNFFGDGCKELWGRAVANRSISSILNYSLNVVNQFMDANKNLFSNHDQLLEFFARNGSVLALSSGLAQTRKELKKMEQCKLSDIVSDMEDA</sequence>